<feature type="domain" description="CsbD-like" evidence="3">
    <location>
        <begin position="62"/>
        <end position="105"/>
    </location>
</feature>
<evidence type="ECO:0000313" key="5">
    <source>
        <dbReference type="Proteomes" id="UP000789508"/>
    </source>
</evidence>
<accession>A0A9N9BBP9</accession>
<keyword evidence="5" id="KW-1185">Reference proteome</keyword>
<evidence type="ECO:0000256" key="1">
    <source>
        <dbReference type="ARBA" id="ARBA00009129"/>
    </source>
</evidence>
<feature type="region of interest" description="Disordered" evidence="2">
    <location>
        <begin position="84"/>
        <end position="107"/>
    </location>
</feature>
<comment type="caution">
    <text evidence="4">The sequence shown here is derived from an EMBL/GenBank/DDBJ whole genome shotgun (WGS) entry which is preliminary data.</text>
</comment>
<feature type="compositionally biased region" description="Polar residues" evidence="2">
    <location>
        <begin position="96"/>
        <end position="107"/>
    </location>
</feature>
<comment type="similarity">
    <text evidence="1">Belongs to the UPF0337 (CsbD) family.</text>
</comment>
<dbReference type="EMBL" id="CAJVPS010002196">
    <property type="protein sequence ID" value="CAG8562326.1"/>
    <property type="molecule type" value="Genomic_DNA"/>
</dbReference>
<name>A0A9N9BBP9_9GLOM</name>
<proteinExistence type="inferred from homology"/>
<evidence type="ECO:0000259" key="3">
    <source>
        <dbReference type="Pfam" id="PF05532"/>
    </source>
</evidence>
<dbReference type="OrthoDB" id="9999611at2759"/>
<dbReference type="InterPro" id="IPR008462">
    <property type="entry name" value="CsbD"/>
</dbReference>
<organism evidence="4 5">
    <name type="scientific">Ambispora leptoticha</name>
    <dbReference type="NCBI Taxonomy" id="144679"/>
    <lineage>
        <taxon>Eukaryota</taxon>
        <taxon>Fungi</taxon>
        <taxon>Fungi incertae sedis</taxon>
        <taxon>Mucoromycota</taxon>
        <taxon>Glomeromycotina</taxon>
        <taxon>Glomeromycetes</taxon>
        <taxon>Archaeosporales</taxon>
        <taxon>Ambisporaceae</taxon>
        <taxon>Ambispora</taxon>
    </lineage>
</organism>
<dbReference type="InterPro" id="IPR036629">
    <property type="entry name" value="YjbJ_sf"/>
</dbReference>
<dbReference type="Proteomes" id="UP000789508">
    <property type="component" value="Unassembled WGS sequence"/>
</dbReference>
<dbReference type="AlphaFoldDB" id="A0A9N9BBP9"/>
<evidence type="ECO:0000256" key="2">
    <source>
        <dbReference type="SAM" id="MobiDB-lite"/>
    </source>
</evidence>
<dbReference type="Gene3D" id="1.10.1470.10">
    <property type="entry name" value="YjbJ"/>
    <property type="match status" value="1"/>
</dbReference>
<dbReference type="PANTHER" id="PTHR40460:SF1">
    <property type="entry name" value="CSBD-LIKE DOMAIN-CONTAINING PROTEIN"/>
    <property type="match status" value="1"/>
</dbReference>
<feature type="region of interest" description="Disordered" evidence="2">
    <location>
        <begin position="1"/>
        <end position="25"/>
    </location>
</feature>
<sequence>MSSNVTNGNDGATKTHGNTTYYTGAAKEKVGTVLGNERMQAEGKVEKLQGESEYNAAQFKGQTQGVKDNVKGHAKDAIGGITGNQQMQAEGKLDKTSGQAQQKANQY</sequence>
<reference evidence="4" key="1">
    <citation type="submission" date="2021-06" db="EMBL/GenBank/DDBJ databases">
        <authorList>
            <person name="Kallberg Y."/>
            <person name="Tangrot J."/>
            <person name="Rosling A."/>
        </authorList>
    </citation>
    <scope>NUCLEOTIDE SEQUENCE</scope>
    <source>
        <strain evidence="4">FL130A</strain>
    </source>
</reference>
<gene>
    <name evidence="4" type="ORF">ALEPTO_LOCUS6409</name>
</gene>
<protein>
    <submittedName>
        <fullName evidence="4">4397_t:CDS:1</fullName>
    </submittedName>
</protein>
<dbReference type="Pfam" id="PF05532">
    <property type="entry name" value="CsbD"/>
    <property type="match status" value="1"/>
</dbReference>
<evidence type="ECO:0000313" key="4">
    <source>
        <dbReference type="EMBL" id="CAG8562326.1"/>
    </source>
</evidence>
<dbReference type="SUPFAM" id="SSF69047">
    <property type="entry name" value="Hypothetical protein YjbJ"/>
    <property type="match status" value="2"/>
</dbReference>
<feature type="compositionally biased region" description="Polar residues" evidence="2">
    <location>
        <begin position="1"/>
        <end position="22"/>
    </location>
</feature>
<dbReference type="PANTHER" id="PTHR40460">
    <property type="entry name" value="CHROMOSOME 1, WHOLE GENOME SHOTGUN SEQUENCE"/>
    <property type="match status" value="1"/>
</dbReference>